<dbReference type="Proteomes" id="UP000233837">
    <property type="component" value="Unassembled WGS sequence"/>
</dbReference>
<evidence type="ECO:0000313" key="1">
    <source>
        <dbReference type="EMBL" id="PKU67963.1"/>
    </source>
</evidence>
<proteinExistence type="predicted"/>
<evidence type="ECO:0000313" key="2">
    <source>
        <dbReference type="Proteomes" id="UP000233837"/>
    </source>
</evidence>
<protein>
    <submittedName>
        <fullName evidence="1">Uncharacterized protein</fullName>
    </submittedName>
</protein>
<dbReference type="EMBL" id="KZ503159">
    <property type="protein sequence ID" value="PKU67963.1"/>
    <property type="molecule type" value="Genomic_DNA"/>
</dbReference>
<reference evidence="1 2" key="1">
    <citation type="journal article" date="2016" name="Sci. Rep.">
        <title>The Dendrobium catenatum Lindl. genome sequence provides insights into polysaccharide synthase, floral development and adaptive evolution.</title>
        <authorList>
            <person name="Zhang G.Q."/>
            <person name="Xu Q."/>
            <person name="Bian C."/>
            <person name="Tsai W.C."/>
            <person name="Yeh C.M."/>
            <person name="Liu K.W."/>
            <person name="Yoshida K."/>
            <person name="Zhang L.S."/>
            <person name="Chang S.B."/>
            <person name="Chen F."/>
            <person name="Shi Y."/>
            <person name="Su Y.Y."/>
            <person name="Zhang Y.Q."/>
            <person name="Chen L.J."/>
            <person name="Yin Y."/>
            <person name="Lin M."/>
            <person name="Huang H."/>
            <person name="Deng H."/>
            <person name="Wang Z.W."/>
            <person name="Zhu S.L."/>
            <person name="Zhao X."/>
            <person name="Deng C."/>
            <person name="Niu S.C."/>
            <person name="Huang J."/>
            <person name="Wang M."/>
            <person name="Liu G.H."/>
            <person name="Yang H.J."/>
            <person name="Xiao X.J."/>
            <person name="Hsiao Y.Y."/>
            <person name="Wu W.L."/>
            <person name="Chen Y.Y."/>
            <person name="Mitsuda N."/>
            <person name="Ohme-Takagi M."/>
            <person name="Luo Y.B."/>
            <person name="Van de Peer Y."/>
            <person name="Liu Z.J."/>
        </authorList>
    </citation>
    <scope>NUCLEOTIDE SEQUENCE [LARGE SCALE GENOMIC DNA]</scope>
    <source>
        <tissue evidence="1">The whole plant</tissue>
    </source>
</reference>
<name>A0A2I0VX25_9ASPA</name>
<organism evidence="1 2">
    <name type="scientific">Dendrobium catenatum</name>
    <dbReference type="NCBI Taxonomy" id="906689"/>
    <lineage>
        <taxon>Eukaryota</taxon>
        <taxon>Viridiplantae</taxon>
        <taxon>Streptophyta</taxon>
        <taxon>Embryophyta</taxon>
        <taxon>Tracheophyta</taxon>
        <taxon>Spermatophyta</taxon>
        <taxon>Magnoliopsida</taxon>
        <taxon>Liliopsida</taxon>
        <taxon>Asparagales</taxon>
        <taxon>Orchidaceae</taxon>
        <taxon>Epidendroideae</taxon>
        <taxon>Malaxideae</taxon>
        <taxon>Dendrobiinae</taxon>
        <taxon>Dendrobium</taxon>
    </lineage>
</organism>
<keyword evidence="2" id="KW-1185">Reference proteome</keyword>
<accession>A0A2I0VX25</accession>
<sequence>MGKIPSLTGSLRMFNEKGNNFSNTKEFQASFSKSLSCTLSSEEFHAKIGDFRLGRILAGGREQERVGGGGVIRVYGYRVCGGDVGEEGE</sequence>
<gene>
    <name evidence="1" type="ORF">MA16_Dca006998</name>
</gene>
<reference evidence="1 2" key="2">
    <citation type="journal article" date="2017" name="Nature">
        <title>The Apostasia genome and the evolution of orchids.</title>
        <authorList>
            <person name="Zhang G.Q."/>
            <person name="Liu K.W."/>
            <person name="Li Z."/>
            <person name="Lohaus R."/>
            <person name="Hsiao Y.Y."/>
            <person name="Niu S.C."/>
            <person name="Wang J.Y."/>
            <person name="Lin Y.C."/>
            <person name="Xu Q."/>
            <person name="Chen L.J."/>
            <person name="Yoshida K."/>
            <person name="Fujiwara S."/>
            <person name="Wang Z.W."/>
            <person name="Zhang Y.Q."/>
            <person name="Mitsuda N."/>
            <person name="Wang M."/>
            <person name="Liu G.H."/>
            <person name="Pecoraro L."/>
            <person name="Huang H.X."/>
            <person name="Xiao X.J."/>
            <person name="Lin M."/>
            <person name="Wu X.Y."/>
            <person name="Wu W.L."/>
            <person name="Chen Y.Y."/>
            <person name="Chang S.B."/>
            <person name="Sakamoto S."/>
            <person name="Ohme-Takagi M."/>
            <person name="Yagi M."/>
            <person name="Zeng S.J."/>
            <person name="Shen C.Y."/>
            <person name="Yeh C.M."/>
            <person name="Luo Y.B."/>
            <person name="Tsai W.C."/>
            <person name="Van de Peer Y."/>
            <person name="Liu Z.J."/>
        </authorList>
    </citation>
    <scope>NUCLEOTIDE SEQUENCE [LARGE SCALE GENOMIC DNA]</scope>
    <source>
        <tissue evidence="1">The whole plant</tissue>
    </source>
</reference>
<dbReference type="AlphaFoldDB" id="A0A2I0VX25"/>